<dbReference type="PROSITE" id="PS50851">
    <property type="entry name" value="CHEW"/>
    <property type="match status" value="1"/>
</dbReference>
<keyword evidence="3" id="KW-1185">Reference proteome</keyword>
<dbReference type="Pfam" id="PF01584">
    <property type="entry name" value="CheW"/>
    <property type="match status" value="1"/>
</dbReference>
<dbReference type="Gene3D" id="2.30.30.40">
    <property type="entry name" value="SH3 Domains"/>
    <property type="match status" value="1"/>
</dbReference>
<evidence type="ECO:0000313" key="3">
    <source>
        <dbReference type="Proteomes" id="UP001382455"/>
    </source>
</evidence>
<dbReference type="Proteomes" id="UP001382455">
    <property type="component" value="Unassembled WGS sequence"/>
</dbReference>
<accession>A0ABU8EQ40</accession>
<organism evidence="2 3">
    <name type="scientific">Pseudoalteromonas spongiae</name>
    <dbReference type="NCBI Taxonomy" id="298657"/>
    <lineage>
        <taxon>Bacteria</taxon>
        <taxon>Pseudomonadati</taxon>
        <taxon>Pseudomonadota</taxon>
        <taxon>Gammaproteobacteria</taxon>
        <taxon>Alteromonadales</taxon>
        <taxon>Pseudoalteromonadaceae</taxon>
        <taxon>Pseudoalteromonas</taxon>
    </lineage>
</organism>
<gene>
    <name evidence="2" type="ORF">WAE96_04590</name>
</gene>
<dbReference type="InterPro" id="IPR002545">
    <property type="entry name" value="CheW-lke_dom"/>
</dbReference>
<dbReference type="SMART" id="SM00260">
    <property type="entry name" value="CheW"/>
    <property type="match status" value="1"/>
</dbReference>
<dbReference type="EMBL" id="JBAWKS010000001">
    <property type="protein sequence ID" value="MEI4548992.1"/>
    <property type="molecule type" value="Genomic_DNA"/>
</dbReference>
<reference evidence="2 3" key="1">
    <citation type="submission" date="2023-12" db="EMBL/GenBank/DDBJ databases">
        <title>Friends and Foes: Symbiotic and Algicidal bacterial influence on Karenia brevis blooms.</title>
        <authorList>
            <person name="Fei C."/>
            <person name="Mohamed A.R."/>
            <person name="Booker A."/>
            <person name="Arshad M."/>
            <person name="Klass S."/>
            <person name="Ahn S."/>
            <person name="Gilbert P.M."/>
            <person name="Heil C.A."/>
            <person name="Martinez J.M."/>
            <person name="Amin S.A."/>
        </authorList>
    </citation>
    <scope>NUCLEOTIDE SEQUENCE [LARGE SCALE GENOMIC DNA]</scope>
    <source>
        <strain evidence="2 3">CE15</strain>
    </source>
</reference>
<evidence type="ECO:0000259" key="1">
    <source>
        <dbReference type="PROSITE" id="PS50851"/>
    </source>
</evidence>
<evidence type="ECO:0000313" key="2">
    <source>
        <dbReference type="EMBL" id="MEI4548992.1"/>
    </source>
</evidence>
<dbReference type="SUPFAM" id="SSF50341">
    <property type="entry name" value="CheW-like"/>
    <property type="match status" value="1"/>
</dbReference>
<protein>
    <submittedName>
        <fullName evidence="2">Chemotaxis protein CheW</fullName>
    </submittedName>
</protein>
<dbReference type="InterPro" id="IPR036061">
    <property type="entry name" value="CheW-like_dom_sf"/>
</dbReference>
<proteinExistence type="predicted"/>
<name>A0ABU8EQ40_9GAMM</name>
<comment type="caution">
    <text evidence="2">The sequence shown here is derived from an EMBL/GenBank/DDBJ whole genome shotgun (WGS) entry which is preliminary data.</text>
</comment>
<dbReference type="RefSeq" id="WP_336434718.1">
    <property type="nucleotide sequence ID" value="NZ_JBAWKS010000001.1"/>
</dbReference>
<dbReference type="PIRSF" id="PIRSF020479">
    <property type="entry name" value="UCP020479_CheW"/>
    <property type="match status" value="1"/>
</dbReference>
<feature type="domain" description="CheW-like" evidence="1">
    <location>
        <begin position="96"/>
        <end position="234"/>
    </location>
</feature>
<dbReference type="InterPro" id="IPR014506">
    <property type="entry name" value="UCP020479_CheW"/>
</dbReference>
<dbReference type="Gene3D" id="2.40.50.180">
    <property type="entry name" value="CheA-289, Domain 4"/>
    <property type="match status" value="1"/>
</dbReference>
<sequence length="243" mass="27376">MTKQLFANEKVMKQYLDALLQEDIARDSVANPVENLLSDVEVKAAEHQQATTENVIAKPVVKEPVIVPEVKVEVVEAVEVALPPARTQDATYDDDEFQALYFEVAGLTLAVPLKALGGIYQLGEVNQIFGKPDWFKGVMLHREQKLNVVDSARWVMPEKYNKKLEEALNYQYLIMLGESNWGLLAERLIDNVSLSHQDIKWRDKGGRRPWLAGLIKEKMCALINVSAMIELLDQGLDSQDDDA</sequence>